<dbReference type="SUPFAM" id="SSF54197">
    <property type="entry name" value="HIT-like"/>
    <property type="match status" value="1"/>
</dbReference>
<feature type="domain" description="HIT" evidence="2">
    <location>
        <begin position="30"/>
        <end position="131"/>
    </location>
</feature>
<reference evidence="4" key="1">
    <citation type="submission" date="2018-03" db="EMBL/GenBank/DDBJ databases">
        <title>Genome sequencing of Melaminivora sp. strain SC2-7.</title>
        <authorList>
            <person name="Kim S.-J."/>
            <person name="Heo J."/>
            <person name="Ahn J.-H."/>
            <person name="Kwon S.-W."/>
        </authorList>
    </citation>
    <scope>NUCLEOTIDE SEQUENCE [LARGE SCALE GENOMIC DNA]</scope>
    <source>
        <strain evidence="4">SC2-7</strain>
    </source>
</reference>
<dbReference type="Proteomes" id="UP000241829">
    <property type="component" value="Chromosome"/>
</dbReference>
<dbReference type="EMBL" id="CP027792">
    <property type="protein sequence ID" value="AVP58613.1"/>
    <property type="molecule type" value="Genomic_DNA"/>
</dbReference>
<name>A0A2P1NNM1_9BURK</name>
<dbReference type="InterPro" id="IPR011146">
    <property type="entry name" value="HIT-like"/>
</dbReference>
<evidence type="ECO:0000313" key="4">
    <source>
        <dbReference type="Proteomes" id="UP000241829"/>
    </source>
</evidence>
<dbReference type="KEGG" id="melm:C7H73_13700"/>
<protein>
    <submittedName>
        <fullName evidence="3">HIT domain-containing protein</fullName>
    </submittedName>
</protein>
<dbReference type="Gene3D" id="3.30.428.10">
    <property type="entry name" value="HIT-like"/>
    <property type="match status" value="1"/>
</dbReference>
<sequence>MTAAPTLGTGVSLQAPEGALAALGRPGGGSNCPLCAAEGGTVLWRGEQLRVIHVDEPGFPAFYRVVWNAHVAEFSDLAEGQRQHCMQAVALVEQALREHAQPDKVNLASLGNVVPHLHWHVIARHAWDSHWPAPLWAAPQRAREPEREAELAARLPALHEALRERLAAWGGAPAQSF</sequence>
<organism evidence="3 4">
    <name type="scientific">Pulveribacter suum</name>
    <dbReference type="NCBI Taxonomy" id="2116657"/>
    <lineage>
        <taxon>Bacteria</taxon>
        <taxon>Pseudomonadati</taxon>
        <taxon>Pseudomonadota</taxon>
        <taxon>Betaproteobacteria</taxon>
        <taxon>Burkholderiales</taxon>
        <taxon>Comamonadaceae</taxon>
        <taxon>Pulveribacter</taxon>
    </lineage>
</organism>
<dbReference type="InterPro" id="IPR036265">
    <property type="entry name" value="HIT-like_sf"/>
</dbReference>
<accession>A0A2P1NNM1</accession>
<keyword evidence="4" id="KW-1185">Reference proteome</keyword>
<dbReference type="PROSITE" id="PS51084">
    <property type="entry name" value="HIT_2"/>
    <property type="match status" value="1"/>
</dbReference>
<dbReference type="AlphaFoldDB" id="A0A2P1NNM1"/>
<dbReference type="RefSeq" id="WP_106847161.1">
    <property type="nucleotide sequence ID" value="NZ_CP027792.1"/>
</dbReference>
<proteinExistence type="predicted"/>
<evidence type="ECO:0000313" key="3">
    <source>
        <dbReference type="EMBL" id="AVP58613.1"/>
    </source>
</evidence>
<feature type="short sequence motif" description="Histidine triad motif" evidence="1">
    <location>
        <begin position="116"/>
        <end position="120"/>
    </location>
</feature>
<evidence type="ECO:0000256" key="1">
    <source>
        <dbReference type="PROSITE-ProRule" id="PRU00464"/>
    </source>
</evidence>
<dbReference type="Pfam" id="PF01230">
    <property type="entry name" value="HIT"/>
    <property type="match status" value="1"/>
</dbReference>
<dbReference type="GO" id="GO:0003824">
    <property type="term" value="F:catalytic activity"/>
    <property type="evidence" value="ECO:0007669"/>
    <property type="project" value="InterPro"/>
</dbReference>
<evidence type="ECO:0000259" key="2">
    <source>
        <dbReference type="PROSITE" id="PS51084"/>
    </source>
</evidence>
<gene>
    <name evidence="3" type="ORF">C7H73_13700</name>
</gene>
<dbReference type="OrthoDB" id="9799145at2"/>